<accession>A0A564YRV9</accession>
<keyword evidence="2" id="KW-1185">Reference proteome</keyword>
<proteinExistence type="predicted"/>
<sequence>MSLLFKDQARGQRLIRSSVRLKFLLSHRLRINKPSLLNSFLVLTTLDSA</sequence>
<name>A0A564YRV9_HYMDI</name>
<evidence type="ECO:0000313" key="2">
    <source>
        <dbReference type="Proteomes" id="UP000321570"/>
    </source>
</evidence>
<organism evidence="1 2">
    <name type="scientific">Hymenolepis diminuta</name>
    <name type="common">Rat tapeworm</name>
    <dbReference type="NCBI Taxonomy" id="6216"/>
    <lineage>
        <taxon>Eukaryota</taxon>
        <taxon>Metazoa</taxon>
        <taxon>Spiralia</taxon>
        <taxon>Lophotrochozoa</taxon>
        <taxon>Platyhelminthes</taxon>
        <taxon>Cestoda</taxon>
        <taxon>Eucestoda</taxon>
        <taxon>Cyclophyllidea</taxon>
        <taxon>Hymenolepididae</taxon>
        <taxon>Hymenolepis</taxon>
    </lineage>
</organism>
<dbReference type="EMBL" id="CABIJS010000333">
    <property type="protein sequence ID" value="VUZ49438.1"/>
    <property type="molecule type" value="Genomic_DNA"/>
</dbReference>
<evidence type="ECO:0000313" key="1">
    <source>
        <dbReference type="EMBL" id="VUZ49438.1"/>
    </source>
</evidence>
<protein>
    <submittedName>
        <fullName evidence="1">Uncharacterized protein</fullName>
    </submittedName>
</protein>
<dbReference type="Proteomes" id="UP000321570">
    <property type="component" value="Unassembled WGS sequence"/>
</dbReference>
<reference evidence="1 2" key="1">
    <citation type="submission" date="2019-07" db="EMBL/GenBank/DDBJ databases">
        <authorList>
            <person name="Jastrzebski P J."/>
            <person name="Paukszto L."/>
            <person name="Jastrzebski P J."/>
        </authorList>
    </citation>
    <scope>NUCLEOTIDE SEQUENCE [LARGE SCALE GENOMIC DNA]</scope>
    <source>
        <strain evidence="1 2">WMS-il1</strain>
    </source>
</reference>
<gene>
    <name evidence="1" type="ORF">WMSIL1_LOCUS8598</name>
</gene>
<dbReference type="AlphaFoldDB" id="A0A564YRV9"/>